<organism evidence="2 3">
    <name type="scientific">Zizania palustris</name>
    <name type="common">Northern wild rice</name>
    <dbReference type="NCBI Taxonomy" id="103762"/>
    <lineage>
        <taxon>Eukaryota</taxon>
        <taxon>Viridiplantae</taxon>
        <taxon>Streptophyta</taxon>
        <taxon>Embryophyta</taxon>
        <taxon>Tracheophyta</taxon>
        <taxon>Spermatophyta</taxon>
        <taxon>Magnoliopsida</taxon>
        <taxon>Liliopsida</taxon>
        <taxon>Poales</taxon>
        <taxon>Poaceae</taxon>
        <taxon>BOP clade</taxon>
        <taxon>Oryzoideae</taxon>
        <taxon>Oryzeae</taxon>
        <taxon>Zizaniinae</taxon>
        <taxon>Zizania</taxon>
    </lineage>
</organism>
<proteinExistence type="predicted"/>
<gene>
    <name evidence="2" type="ORF">GUJ93_ZPchr0013g36136</name>
</gene>
<feature type="compositionally biased region" description="Polar residues" evidence="1">
    <location>
        <begin position="471"/>
        <end position="483"/>
    </location>
</feature>
<feature type="compositionally biased region" description="Pro residues" evidence="1">
    <location>
        <begin position="146"/>
        <end position="168"/>
    </location>
</feature>
<feature type="region of interest" description="Disordered" evidence="1">
    <location>
        <begin position="467"/>
        <end position="490"/>
    </location>
</feature>
<evidence type="ECO:0000313" key="2">
    <source>
        <dbReference type="EMBL" id="KAG8096419.1"/>
    </source>
</evidence>
<feature type="region of interest" description="Disordered" evidence="1">
    <location>
        <begin position="511"/>
        <end position="553"/>
    </location>
</feature>
<name>A0A8J6BV79_ZIZPA</name>
<dbReference type="PANTHER" id="PTHR34468">
    <property type="entry name" value="MICROTUBULE-ASSOCIATED FUTSCH-LIKE PROTEIN"/>
    <property type="match status" value="1"/>
</dbReference>
<dbReference type="Proteomes" id="UP000729402">
    <property type="component" value="Unassembled WGS sequence"/>
</dbReference>
<evidence type="ECO:0000313" key="3">
    <source>
        <dbReference type="Proteomes" id="UP000729402"/>
    </source>
</evidence>
<dbReference type="OrthoDB" id="1918850at2759"/>
<keyword evidence="3" id="KW-1185">Reference proteome</keyword>
<dbReference type="EMBL" id="JAAALK010000079">
    <property type="protein sequence ID" value="KAG8096419.1"/>
    <property type="molecule type" value="Genomic_DNA"/>
</dbReference>
<feature type="region of interest" description="Disordered" evidence="1">
    <location>
        <begin position="77"/>
        <end position="234"/>
    </location>
</feature>
<reference evidence="2" key="2">
    <citation type="submission" date="2021-02" db="EMBL/GenBank/DDBJ databases">
        <authorList>
            <person name="Kimball J.A."/>
            <person name="Haas M.W."/>
            <person name="Macchietto M."/>
            <person name="Kono T."/>
            <person name="Duquette J."/>
            <person name="Shao M."/>
        </authorList>
    </citation>
    <scope>NUCLEOTIDE SEQUENCE</scope>
    <source>
        <tissue evidence="2">Fresh leaf tissue</tissue>
    </source>
</reference>
<evidence type="ECO:0000256" key="1">
    <source>
        <dbReference type="SAM" id="MobiDB-lite"/>
    </source>
</evidence>
<dbReference type="PANTHER" id="PTHR34468:SF3">
    <property type="entry name" value="OS03G0288900 PROTEIN"/>
    <property type="match status" value="1"/>
</dbReference>
<feature type="region of interest" description="Disordered" evidence="1">
    <location>
        <begin position="1"/>
        <end position="50"/>
    </location>
</feature>
<feature type="compositionally biased region" description="Basic and acidic residues" evidence="1">
    <location>
        <begin position="222"/>
        <end position="232"/>
    </location>
</feature>
<sequence length="593" mass="63264">MWERRVANRKARPVVGAAGSKNFKSTLTTATSQLPTSRSRFTPPLQPNPFPSRLLVSSSTLPRSLLFVVAMDPHPTPFPGKRQSAAAPAKTSVPKPMSIASARPKTARKSSPAPPQPRPRRAFGTVRSSNAHADKPTPLQKALKVSPPPALKPSKVSPPPVPKPPKQSPPNLAKATKPSRQAIKAPKKAAPGTEPQPNARKKSQRVSFQENTATAVAPGSGDKAKVSTEDAAGHTPTVSVKALEKKVKVVTAETPFFSAQNCSNCSLDPLEESTYWLTHIHLAESVGKHKVAAAFFHLAFENQAQPIHKIQSELRNYTVRHESAGTLAPLFDELLLAHVKPVNQPKFDTDGFDMVATPLNINVDGNRLDTTTVQIDEKCLECDCSGDVVDVAVTNVVNPLDEGVDQPIFERKLGDSFELDGCEADIMDKLVEGQCDLEKSVDVNGSCSSETMQSACRSSVDKLSLKGSPAVTRSSQRQLSSDSPLDKLSMSAGSMSAKNLLSVSPFDKKSPFGSSSSKRLTSSCPSCKKSLSGRALPSKRISPGDNPDGGHAITAQAGGFIEVIPDVECDCPALVDQLELNEHVGDGAVNEIN</sequence>
<feature type="compositionally biased region" description="Polar residues" evidence="1">
    <location>
        <begin position="22"/>
        <end position="40"/>
    </location>
</feature>
<reference evidence="2" key="1">
    <citation type="journal article" date="2021" name="bioRxiv">
        <title>Whole Genome Assembly and Annotation of Northern Wild Rice, Zizania palustris L., Supports a Whole Genome Duplication in the Zizania Genus.</title>
        <authorList>
            <person name="Haas M."/>
            <person name="Kono T."/>
            <person name="Macchietto M."/>
            <person name="Millas R."/>
            <person name="McGilp L."/>
            <person name="Shao M."/>
            <person name="Duquette J."/>
            <person name="Hirsch C.N."/>
            <person name="Kimball J."/>
        </authorList>
    </citation>
    <scope>NUCLEOTIDE SEQUENCE</scope>
    <source>
        <tissue evidence="2">Fresh leaf tissue</tissue>
    </source>
</reference>
<protein>
    <submittedName>
        <fullName evidence="2">Uncharacterized protein</fullName>
    </submittedName>
</protein>
<feature type="compositionally biased region" description="Polar residues" evidence="1">
    <location>
        <begin position="512"/>
        <end position="525"/>
    </location>
</feature>
<accession>A0A8J6BV79</accession>
<feature type="compositionally biased region" description="Polar residues" evidence="1">
    <location>
        <begin position="205"/>
        <end position="214"/>
    </location>
</feature>
<dbReference type="AlphaFoldDB" id="A0A8J6BV79"/>
<comment type="caution">
    <text evidence="2">The sequence shown here is derived from an EMBL/GenBank/DDBJ whole genome shotgun (WGS) entry which is preliminary data.</text>
</comment>